<dbReference type="RefSeq" id="WP_183592524.1">
    <property type="nucleotide sequence ID" value="NZ_JACHWR010000002.1"/>
</dbReference>
<dbReference type="PANTHER" id="PTHR43384">
    <property type="entry name" value="SEPTUM SITE-DETERMINING PROTEIN MIND HOMOLOG, CHLOROPLASTIC-RELATED"/>
    <property type="match status" value="1"/>
</dbReference>
<dbReference type="SUPFAM" id="SSF52540">
    <property type="entry name" value="P-loop containing nucleoside triphosphate hydrolases"/>
    <property type="match status" value="1"/>
</dbReference>
<dbReference type="GO" id="GO:0005829">
    <property type="term" value="C:cytosol"/>
    <property type="evidence" value="ECO:0007669"/>
    <property type="project" value="TreeGrafter"/>
</dbReference>
<comment type="caution">
    <text evidence="4">The sequence shown here is derived from an EMBL/GenBank/DDBJ whole genome shotgun (WGS) entry which is preliminary data.</text>
</comment>
<dbReference type="Gene3D" id="3.40.50.300">
    <property type="entry name" value="P-loop containing nucleotide triphosphate hydrolases"/>
    <property type="match status" value="1"/>
</dbReference>
<dbReference type="PANTHER" id="PTHR43384:SF11">
    <property type="entry name" value="SEPTUM SITE DETERMINING PROTEIN"/>
    <property type="match status" value="1"/>
</dbReference>
<name>A0A7W4Z264_9ACTN</name>
<dbReference type="AlphaFoldDB" id="A0A7W4Z264"/>
<dbReference type="NCBIfam" id="TIGR03815">
    <property type="entry name" value="CpaE_hom_Actino"/>
    <property type="match status" value="1"/>
</dbReference>
<dbReference type="GO" id="GO:0005524">
    <property type="term" value="F:ATP binding"/>
    <property type="evidence" value="ECO:0007669"/>
    <property type="project" value="UniProtKB-KW"/>
</dbReference>
<proteinExistence type="predicted"/>
<dbReference type="GO" id="GO:0009898">
    <property type="term" value="C:cytoplasmic side of plasma membrane"/>
    <property type="evidence" value="ECO:0007669"/>
    <property type="project" value="TreeGrafter"/>
</dbReference>
<organism evidence="4 5">
    <name type="scientific">Nocardioides soli</name>
    <dbReference type="NCBI Taxonomy" id="1036020"/>
    <lineage>
        <taxon>Bacteria</taxon>
        <taxon>Bacillati</taxon>
        <taxon>Actinomycetota</taxon>
        <taxon>Actinomycetes</taxon>
        <taxon>Propionibacteriales</taxon>
        <taxon>Nocardioidaceae</taxon>
        <taxon>Nocardioides</taxon>
    </lineage>
</organism>
<reference evidence="4 5" key="1">
    <citation type="submission" date="2020-08" db="EMBL/GenBank/DDBJ databases">
        <title>Sequencing the genomes of 1000 actinobacteria strains.</title>
        <authorList>
            <person name="Klenk H.-P."/>
        </authorList>
    </citation>
    <scope>NUCLEOTIDE SEQUENCE [LARGE SCALE GENOMIC DNA]</scope>
    <source>
        <strain evidence="4 5">DSM 105498</strain>
    </source>
</reference>
<gene>
    <name evidence="4" type="ORF">FHU40_002389</name>
</gene>
<dbReference type="InterPro" id="IPR027417">
    <property type="entry name" value="P-loop_NTPase"/>
</dbReference>
<keyword evidence="5" id="KW-1185">Reference proteome</keyword>
<sequence>MNAPLIVTRDRSLLDQLLRLAAAAGVEPEVAPDIGAALGRWPVAPLVLVGADVAAELAAISPARRDGAHVVAWGPVPDELFRVAVALGAESVTDLPASEAWLVEALTDLGDPHRASGVVVGVVGGSGGAGATTFACALGQLAARRGRALVVDADPLGPGVDRVLGLEDRDGVRWDGLCHATGRLSARALREALPRREQLAALTWRAGPPGTLQAFAVREVLSAAQRGHDFVVVDLPRTGDPLVDEVAARCDRLLVVVVPTVAGVASAVRVCARHPDPSRVRLVVRGAGVDPQAIARATRVPVLTTMGDQRGLAEAIDLGLGPVRSRRGALGRAAGDALDQLALLHGSAEAA</sequence>
<dbReference type="InterPro" id="IPR050625">
    <property type="entry name" value="ParA/MinD_ATPase"/>
</dbReference>
<dbReference type="InterPro" id="IPR059050">
    <property type="entry name" value="Rv3660c_N"/>
</dbReference>
<evidence type="ECO:0000259" key="3">
    <source>
        <dbReference type="Pfam" id="PF26563"/>
    </source>
</evidence>
<keyword evidence="1" id="KW-0547">Nucleotide-binding</keyword>
<dbReference type="GO" id="GO:0016887">
    <property type="term" value="F:ATP hydrolysis activity"/>
    <property type="evidence" value="ECO:0007669"/>
    <property type="project" value="TreeGrafter"/>
</dbReference>
<dbReference type="EMBL" id="JACHWR010000002">
    <property type="protein sequence ID" value="MBB3042571.1"/>
    <property type="molecule type" value="Genomic_DNA"/>
</dbReference>
<dbReference type="Proteomes" id="UP000589626">
    <property type="component" value="Unassembled WGS sequence"/>
</dbReference>
<dbReference type="InterPro" id="IPR033756">
    <property type="entry name" value="YlxH/NBP35"/>
</dbReference>
<dbReference type="Pfam" id="PF26563">
    <property type="entry name" value="Rv3660c_N"/>
    <property type="match status" value="1"/>
</dbReference>
<protein>
    <submittedName>
        <fullName evidence="4">Secretion/DNA translocation related CpaE-like protein</fullName>
    </submittedName>
</protein>
<keyword evidence="2" id="KW-0067">ATP-binding</keyword>
<evidence type="ECO:0000256" key="1">
    <source>
        <dbReference type="ARBA" id="ARBA00022741"/>
    </source>
</evidence>
<evidence type="ECO:0000313" key="5">
    <source>
        <dbReference type="Proteomes" id="UP000589626"/>
    </source>
</evidence>
<evidence type="ECO:0000256" key="2">
    <source>
        <dbReference type="ARBA" id="ARBA00022840"/>
    </source>
</evidence>
<accession>A0A7W4Z264</accession>
<dbReference type="Pfam" id="PF10609">
    <property type="entry name" value="ParA"/>
    <property type="match status" value="1"/>
</dbReference>
<dbReference type="GO" id="GO:0051782">
    <property type="term" value="P:negative regulation of cell division"/>
    <property type="evidence" value="ECO:0007669"/>
    <property type="project" value="TreeGrafter"/>
</dbReference>
<dbReference type="InterPro" id="IPR022521">
    <property type="entry name" value="Rv3660c"/>
</dbReference>
<evidence type="ECO:0000313" key="4">
    <source>
        <dbReference type="EMBL" id="MBB3042571.1"/>
    </source>
</evidence>
<feature type="domain" description="Rv3660c-like CheY-like N-terminal" evidence="3">
    <location>
        <begin position="7"/>
        <end position="114"/>
    </location>
</feature>